<reference evidence="4" key="3">
    <citation type="submission" date="2025-09" db="UniProtKB">
        <authorList>
            <consortium name="Ensembl"/>
        </authorList>
    </citation>
    <scope>IDENTIFICATION</scope>
</reference>
<dbReference type="GO" id="GO:0050860">
    <property type="term" value="P:negative regulation of T cell receptor signaling pathway"/>
    <property type="evidence" value="ECO:0007669"/>
    <property type="project" value="InterPro"/>
</dbReference>
<dbReference type="InterPro" id="IPR034452">
    <property type="entry name" value="TM_PVRIG"/>
</dbReference>
<organism evidence="4 5">
    <name type="scientific">Peromyscus maniculatus bairdii</name>
    <name type="common">Prairie deer mouse</name>
    <dbReference type="NCBI Taxonomy" id="230844"/>
    <lineage>
        <taxon>Eukaryota</taxon>
        <taxon>Metazoa</taxon>
        <taxon>Chordata</taxon>
        <taxon>Craniata</taxon>
        <taxon>Vertebrata</taxon>
        <taxon>Euteleostomi</taxon>
        <taxon>Mammalia</taxon>
        <taxon>Eutheria</taxon>
        <taxon>Euarchontoglires</taxon>
        <taxon>Glires</taxon>
        <taxon>Rodentia</taxon>
        <taxon>Myomorpha</taxon>
        <taxon>Muroidea</taxon>
        <taxon>Cricetidae</taxon>
        <taxon>Neotominae</taxon>
        <taxon>Peromyscus</taxon>
    </lineage>
</organism>
<evidence type="ECO:0000313" key="4">
    <source>
        <dbReference type="Ensembl" id="ENSPEMP00000018361.1"/>
    </source>
</evidence>
<proteinExistence type="predicted"/>
<keyword evidence="2" id="KW-0732">Signal</keyword>
<feature type="chain" id="PRO_5034692004" evidence="2">
    <location>
        <begin position="34"/>
        <end position="236"/>
    </location>
</feature>
<evidence type="ECO:0000313" key="5">
    <source>
        <dbReference type="Proteomes" id="UP000694547"/>
    </source>
</evidence>
<keyword evidence="1" id="KW-1133">Transmembrane helix</keyword>
<dbReference type="InterPro" id="IPR057367">
    <property type="entry name" value="Ig_PVRIG"/>
</dbReference>
<reference evidence="4 5" key="1">
    <citation type="submission" date="2018-10" db="EMBL/GenBank/DDBJ databases">
        <title>Improved assembly of the deer mouse Peromyscus maniculatus genome.</title>
        <authorList>
            <person name="Lassance J.-M."/>
            <person name="Hoekstra H.E."/>
        </authorList>
    </citation>
    <scope>NUCLEOTIDE SEQUENCE [LARGE SCALE GENOMIC DNA]</scope>
</reference>
<feature type="signal peptide" evidence="2">
    <location>
        <begin position="1"/>
        <end position="33"/>
    </location>
</feature>
<dbReference type="GO" id="GO:0038023">
    <property type="term" value="F:signaling receptor activity"/>
    <property type="evidence" value="ECO:0007669"/>
    <property type="project" value="InterPro"/>
</dbReference>
<dbReference type="GO" id="GO:0005886">
    <property type="term" value="C:plasma membrane"/>
    <property type="evidence" value="ECO:0007669"/>
    <property type="project" value="TreeGrafter"/>
</dbReference>
<dbReference type="Pfam" id="PF25456">
    <property type="entry name" value="Ig_PVRIG"/>
    <property type="match status" value="1"/>
</dbReference>
<accession>A0A8C8TTN5</accession>
<dbReference type="AlphaFoldDB" id="A0A8C8TTN5"/>
<dbReference type="PANTHER" id="PTHR39220:SF1">
    <property type="entry name" value="TRANSMEMBRANE PROTEIN PVRIG"/>
    <property type="match status" value="1"/>
</dbReference>
<evidence type="ECO:0000256" key="1">
    <source>
        <dbReference type="SAM" id="Phobius"/>
    </source>
</evidence>
<dbReference type="Ensembl" id="ENSPEMT00000022690.2">
    <property type="protein sequence ID" value="ENSPEMP00000018361.1"/>
    <property type="gene ID" value="ENSPEMG00000016982.2"/>
</dbReference>
<sequence length="236" mass="25508">MRTNSQAVPAASMAQAQALVLFSSLLTICVSEGSPEVWVRVQMEATRLPSLSLSVRCGVLGTNFISLVTVIWERFVDAQGTKLAVLHPELGTQRWGPTSQARWETSNSISLTLTLEQSKAKTSLANTTFCCEFVIFPHGSRVACGELHSSDPGLSAPTSVPILQANLARILGTSGILLLGFVFILYLLWRQKHWCFSKSQPSPISTRAQMQAQLLRSPSGHGSFVSTENGLYASAG</sequence>
<protein>
    <submittedName>
        <fullName evidence="4">Poliovirus receptor related immunoglobulin domain containing</fullName>
    </submittedName>
</protein>
<keyword evidence="1" id="KW-0812">Transmembrane</keyword>
<name>A0A8C8TTN5_PERMB</name>
<reference evidence="4" key="2">
    <citation type="submission" date="2025-08" db="UniProtKB">
        <authorList>
            <consortium name="Ensembl"/>
        </authorList>
    </citation>
    <scope>IDENTIFICATION</scope>
</reference>
<feature type="domain" description="Transmembrane protein PVRIG immunoglobulin-like" evidence="3">
    <location>
        <begin position="35"/>
        <end position="150"/>
    </location>
</feature>
<evidence type="ECO:0000256" key="2">
    <source>
        <dbReference type="SAM" id="SignalP"/>
    </source>
</evidence>
<keyword evidence="5" id="KW-1185">Reference proteome</keyword>
<feature type="transmembrane region" description="Helical" evidence="1">
    <location>
        <begin position="167"/>
        <end position="189"/>
    </location>
</feature>
<keyword evidence="1" id="KW-0472">Membrane</keyword>
<dbReference type="PANTHER" id="PTHR39220">
    <property type="entry name" value="TRANSMEMBRANE PROTEIN PVRIG"/>
    <property type="match status" value="1"/>
</dbReference>
<dbReference type="GeneTree" id="ENSGT00390000017799"/>
<evidence type="ECO:0000259" key="3">
    <source>
        <dbReference type="Pfam" id="PF25456"/>
    </source>
</evidence>
<dbReference type="Proteomes" id="UP000694547">
    <property type="component" value="Chromosome 23"/>
</dbReference>